<evidence type="ECO:0000256" key="1">
    <source>
        <dbReference type="ARBA" id="ARBA00023015"/>
    </source>
</evidence>
<reference evidence="7" key="1">
    <citation type="submission" date="2016-06" db="EMBL/GenBank/DDBJ databases">
        <title>Parallel loss of symbiosis genes in relatives of nitrogen-fixing non-legume Parasponia.</title>
        <authorList>
            <person name="Van Velzen R."/>
            <person name="Holmer R."/>
            <person name="Bu F."/>
            <person name="Rutten L."/>
            <person name="Van Zeijl A."/>
            <person name="Liu W."/>
            <person name="Santuari L."/>
            <person name="Cao Q."/>
            <person name="Sharma T."/>
            <person name="Shen D."/>
            <person name="Roswanjaya Y."/>
            <person name="Wardhani T."/>
            <person name="Kalhor M.S."/>
            <person name="Jansen J."/>
            <person name="Van den Hoogen J."/>
            <person name="Gungor B."/>
            <person name="Hartog M."/>
            <person name="Hontelez J."/>
            <person name="Verver J."/>
            <person name="Yang W.-C."/>
            <person name="Schijlen E."/>
            <person name="Repin R."/>
            <person name="Schilthuizen M."/>
            <person name="Schranz E."/>
            <person name="Heidstra R."/>
            <person name="Miyata K."/>
            <person name="Fedorova E."/>
            <person name="Kohlen W."/>
            <person name="Bisseling T."/>
            <person name="Smit S."/>
            <person name="Geurts R."/>
        </authorList>
    </citation>
    <scope>NUCLEOTIDE SEQUENCE [LARGE SCALE GENOMIC DNA]</scope>
    <source>
        <strain evidence="7">cv. WU1-14</strain>
    </source>
</reference>
<dbReference type="Pfam" id="PF02365">
    <property type="entry name" value="NAM"/>
    <property type="match status" value="1"/>
</dbReference>
<evidence type="ECO:0000256" key="3">
    <source>
        <dbReference type="ARBA" id="ARBA00023163"/>
    </source>
</evidence>
<dbReference type="STRING" id="3476.A0A2P5A9F4"/>
<evidence type="ECO:0000256" key="4">
    <source>
        <dbReference type="ARBA" id="ARBA00023242"/>
    </source>
</evidence>
<dbReference type="GO" id="GO:0003677">
    <property type="term" value="F:DNA binding"/>
    <property type="evidence" value="ECO:0007669"/>
    <property type="project" value="UniProtKB-KW"/>
</dbReference>
<dbReference type="PANTHER" id="PTHR31719">
    <property type="entry name" value="NAC TRANSCRIPTION FACTOR 56"/>
    <property type="match status" value="1"/>
</dbReference>
<keyword evidence="7" id="KW-1185">Reference proteome</keyword>
<dbReference type="SUPFAM" id="SSF101941">
    <property type="entry name" value="NAC domain"/>
    <property type="match status" value="1"/>
</dbReference>
<evidence type="ECO:0000313" key="7">
    <source>
        <dbReference type="Proteomes" id="UP000237105"/>
    </source>
</evidence>
<dbReference type="GO" id="GO:0006355">
    <property type="term" value="P:regulation of DNA-templated transcription"/>
    <property type="evidence" value="ECO:0007669"/>
    <property type="project" value="InterPro"/>
</dbReference>
<dbReference type="InterPro" id="IPR036093">
    <property type="entry name" value="NAC_dom_sf"/>
</dbReference>
<protein>
    <submittedName>
        <fullName evidence="6">NAC domain containing protein</fullName>
    </submittedName>
</protein>
<keyword evidence="3" id="KW-0804">Transcription</keyword>
<dbReference type="Gene3D" id="2.170.150.80">
    <property type="entry name" value="NAC domain"/>
    <property type="match status" value="1"/>
</dbReference>
<evidence type="ECO:0000313" key="6">
    <source>
        <dbReference type="EMBL" id="PON33170.1"/>
    </source>
</evidence>
<organism evidence="6 7">
    <name type="scientific">Parasponia andersonii</name>
    <name type="common">Sponia andersonii</name>
    <dbReference type="NCBI Taxonomy" id="3476"/>
    <lineage>
        <taxon>Eukaryota</taxon>
        <taxon>Viridiplantae</taxon>
        <taxon>Streptophyta</taxon>
        <taxon>Embryophyta</taxon>
        <taxon>Tracheophyta</taxon>
        <taxon>Spermatophyta</taxon>
        <taxon>Magnoliopsida</taxon>
        <taxon>eudicotyledons</taxon>
        <taxon>Gunneridae</taxon>
        <taxon>Pentapetalae</taxon>
        <taxon>rosids</taxon>
        <taxon>fabids</taxon>
        <taxon>Rosales</taxon>
        <taxon>Cannabaceae</taxon>
        <taxon>Parasponia</taxon>
    </lineage>
</organism>
<dbReference type="OrthoDB" id="1871428at2759"/>
<dbReference type="Proteomes" id="UP000237105">
    <property type="component" value="Unassembled WGS sequence"/>
</dbReference>
<comment type="caution">
    <text evidence="6">The sequence shown here is derived from an EMBL/GenBank/DDBJ whole genome shotgun (WGS) entry which is preliminary data.</text>
</comment>
<sequence length="173" mass="20068">MCFFTQRNHKYYLKGSCTKNSGHGHWKLASQSEKPIKKANCTIGFVRSLNYCRGNKSKQETKTDWIMYEYRVNTQLNYADKLANISATPPQSTKLSEWVLLKAYNKNTMNKVQDEQVTLEKPAALEAVQDLEQEFPNSFIQDLAKELLTNFDPNCYDRKSKAMIFSKFKNSNK</sequence>
<accession>A0A2P5A9F4</accession>
<dbReference type="EMBL" id="JXTB01000753">
    <property type="protein sequence ID" value="PON33170.1"/>
    <property type="molecule type" value="Genomic_DNA"/>
</dbReference>
<dbReference type="PANTHER" id="PTHR31719:SF179">
    <property type="entry name" value="OS08G0148400 PROTEIN"/>
    <property type="match status" value="1"/>
</dbReference>
<gene>
    <name evidence="6" type="ORF">PanWU01x14_355010</name>
</gene>
<name>A0A2P5A9F4_PARAD</name>
<dbReference type="PROSITE" id="PS51005">
    <property type="entry name" value="NAC"/>
    <property type="match status" value="1"/>
</dbReference>
<proteinExistence type="predicted"/>
<keyword evidence="2" id="KW-0238">DNA-binding</keyword>
<feature type="domain" description="NAC" evidence="5">
    <location>
        <begin position="1"/>
        <end position="106"/>
    </location>
</feature>
<keyword evidence="1" id="KW-0805">Transcription regulation</keyword>
<keyword evidence="4" id="KW-0539">Nucleus</keyword>
<dbReference type="AlphaFoldDB" id="A0A2P5A9F4"/>
<dbReference type="InterPro" id="IPR003441">
    <property type="entry name" value="NAC-dom"/>
</dbReference>
<evidence type="ECO:0000259" key="5">
    <source>
        <dbReference type="PROSITE" id="PS51005"/>
    </source>
</evidence>
<evidence type="ECO:0000256" key="2">
    <source>
        <dbReference type="ARBA" id="ARBA00023125"/>
    </source>
</evidence>